<dbReference type="InterPro" id="IPR005153">
    <property type="entry name" value="MbtH-like_dom"/>
</dbReference>
<evidence type="ECO:0000313" key="2">
    <source>
        <dbReference type="EMBL" id="MBT0772980.1"/>
    </source>
</evidence>
<dbReference type="InterPro" id="IPR038020">
    <property type="entry name" value="MbtH-like_sf"/>
</dbReference>
<proteinExistence type="predicted"/>
<feature type="domain" description="MbtH-like" evidence="1">
    <location>
        <begin position="1"/>
        <end position="51"/>
    </location>
</feature>
<dbReference type="SMART" id="SM00923">
    <property type="entry name" value="MbtH"/>
    <property type="match status" value="1"/>
</dbReference>
<dbReference type="RefSeq" id="WP_214159516.1">
    <property type="nucleotide sequence ID" value="NZ_JAHBAY010000014.1"/>
</dbReference>
<comment type="caution">
    <text evidence="2">The sequence shown here is derived from an EMBL/GenBank/DDBJ whole genome shotgun (WGS) entry which is preliminary data.</text>
</comment>
<dbReference type="Gene3D" id="3.90.820.10">
    <property type="entry name" value="Structural Genomics, Unknown Function 30-nov-00 1gh9 Mol_id"/>
    <property type="match status" value="1"/>
</dbReference>
<dbReference type="Pfam" id="PF03621">
    <property type="entry name" value="MbtH"/>
    <property type="match status" value="1"/>
</dbReference>
<reference evidence="2 3" key="1">
    <citation type="submission" date="2021-05" db="EMBL/GenBank/DDBJ databases">
        <title>Kineosporia and Streptomyces sp. nov. two new marine actinobacteria isolated from Coral.</title>
        <authorList>
            <person name="Buangrab K."/>
            <person name="Sutthacheep M."/>
            <person name="Yeemin T."/>
            <person name="Harunari E."/>
            <person name="Igarashi Y."/>
            <person name="Kanchanasin P."/>
            <person name="Tanasupawat S."/>
            <person name="Phongsopitanun W."/>
        </authorList>
    </citation>
    <scope>NUCLEOTIDE SEQUENCE [LARGE SCALE GENOMIC DNA]</scope>
    <source>
        <strain evidence="2 3">J2-2</strain>
    </source>
</reference>
<sequence length="62" mass="7030">MSDGSGGERYQVVVNHEDQYSIWALSRPVPPGWRPEGYSGSREECLEHIDAVWTDLRPASVR</sequence>
<gene>
    <name evidence="2" type="ORF">KIH74_28815</name>
</gene>
<evidence type="ECO:0000313" key="3">
    <source>
        <dbReference type="Proteomes" id="UP001197247"/>
    </source>
</evidence>
<protein>
    <submittedName>
        <fullName evidence="2">MbtH family NRPS accessory protein</fullName>
    </submittedName>
</protein>
<evidence type="ECO:0000259" key="1">
    <source>
        <dbReference type="SMART" id="SM00923"/>
    </source>
</evidence>
<dbReference type="EMBL" id="JAHBAY010000014">
    <property type="protein sequence ID" value="MBT0772980.1"/>
    <property type="molecule type" value="Genomic_DNA"/>
</dbReference>
<dbReference type="PANTHER" id="PTHR38444:SF1">
    <property type="entry name" value="ENTEROBACTIN BIOSYNTHESIS PROTEIN YBDZ"/>
    <property type="match status" value="1"/>
</dbReference>
<accession>A0ABS5TPE7</accession>
<name>A0ABS5TPE7_9ACTN</name>
<dbReference type="Proteomes" id="UP001197247">
    <property type="component" value="Unassembled WGS sequence"/>
</dbReference>
<organism evidence="2 3">
    <name type="scientific">Kineosporia corallincola</name>
    <dbReference type="NCBI Taxonomy" id="2835133"/>
    <lineage>
        <taxon>Bacteria</taxon>
        <taxon>Bacillati</taxon>
        <taxon>Actinomycetota</taxon>
        <taxon>Actinomycetes</taxon>
        <taxon>Kineosporiales</taxon>
        <taxon>Kineosporiaceae</taxon>
        <taxon>Kineosporia</taxon>
    </lineage>
</organism>
<keyword evidence="3" id="KW-1185">Reference proteome</keyword>
<dbReference type="InterPro" id="IPR037407">
    <property type="entry name" value="MLP_fam"/>
</dbReference>
<dbReference type="SUPFAM" id="SSF160582">
    <property type="entry name" value="MbtH-like"/>
    <property type="match status" value="1"/>
</dbReference>
<dbReference type="PANTHER" id="PTHR38444">
    <property type="entry name" value="ENTEROBACTIN BIOSYNTHESIS PROTEIN YBDZ"/>
    <property type="match status" value="1"/>
</dbReference>